<organism evidence="1 2">
    <name type="scientific">Rhodoplanes azumiensis</name>
    <dbReference type="NCBI Taxonomy" id="1897628"/>
    <lineage>
        <taxon>Bacteria</taxon>
        <taxon>Pseudomonadati</taxon>
        <taxon>Pseudomonadota</taxon>
        <taxon>Alphaproteobacteria</taxon>
        <taxon>Hyphomicrobiales</taxon>
        <taxon>Nitrobacteraceae</taxon>
        <taxon>Rhodoplanes</taxon>
    </lineage>
</organism>
<dbReference type="InterPro" id="IPR003477">
    <property type="entry name" value="PemK-like"/>
</dbReference>
<dbReference type="EMBL" id="JBHUIW010000027">
    <property type="protein sequence ID" value="MFD2184386.1"/>
    <property type="molecule type" value="Genomic_DNA"/>
</dbReference>
<dbReference type="SUPFAM" id="SSF50118">
    <property type="entry name" value="Cell growth inhibitor/plasmid maintenance toxic component"/>
    <property type="match status" value="1"/>
</dbReference>
<proteinExistence type="predicted"/>
<dbReference type="Gene3D" id="2.30.30.110">
    <property type="match status" value="1"/>
</dbReference>
<name>A0ABW5AQY7_9BRAD</name>
<keyword evidence="2" id="KW-1185">Reference proteome</keyword>
<accession>A0ABW5AQY7</accession>
<comment type="caution">
    <text evidence="1">The sequence shown here is derived from an EMBL/GenBank/DDBJ whole genome shotgun (WGS) entry which is preliminary data.</text>
</comment>
<evidence type="ECO:0000313" key="2">
    <source>
        <dbReference type="Proteomes" id="UP001597314"/>
    </source>
</evidence>
<gene>
    <name evidence="1" type="ORF">ACFSOX_19710</name>
</gene>
<dbReference type="PANTHER" id="PTHR33988">
    <property type="entry name" value="ENDORIBONUCLEASE MAZF-RELATED"/>
    <property type="match status" value="1"/>
</dbReference>
<dbReference type="Proteomes" id="UP001597314">
    <property type="component" value="Unassembled WGS sequence"/>
</dbReference>
<sequence>MAPSRDGPVRRGDIWTVAAGTGYTGKPRPAIIVQSDRFDRTASVTICPLTRSDAPLTFVRFKVAASADSGLLVDSWAMVDKIVTVPTTKLGYRIGRLDRSSLVTLNQALATFLGLAD</sequence>
<dbReference type="PANTHER" id="PTHR33988:SF1">
    <property type="entry name" value="ENDORIBONUCLEASE MAZF7-RELATED"/>
    <property type="match status" value="1"/>
</dbReference>
<dbReference type="Pfam" id="PF02452">
    <property type="entry name" value="PemK_toxin"/>
    <property type="match status" value="1"/>
</dbReference>
<protein>
    <submittedName>
        <fullName evidence="1">Type II toxin-antitoxin system PemK/MazF family toxin</fullName>
    </submittedName>
</protein>
<evidence type="ECO:0000313" key="1">
    <source>
        <dbReference type="EMBL" id="MFD2184386.1"/>
    </source>
</evidence>
<dbReference type="InterPro" id="IPR011067">
    <property type="entry name" value="Plasmid_toxin/cell-grow_inhib"/>
</dbReference>
<reference evidence="2" key="1">
    <citation type="journal article" date="2019" name="Int. J. Syst. Evol. Microbiol.">
        <title>The Global Catalogue of Microorganisms (GCM) 10K type strain sequencing project: providing services to taxonomists for standard genome sequencing and annotation.</title>
        <authorList>
            <consortium name="The Broad Institute Genomics Platform"/>
            <consortium name="The Broad Institute Genome Sequencing Center for Infectious Disease"/>
            <person name="Wu L."/>
            <person name="Ma J."/>
        </authorList>
    </citation>
    <scope>NUCLEOTIDE SEQUENCE [LARGE SCALE GENOMIC DNA]</scope>
    <source>
        <strain evidence="2">CGMCC 1.6774</strain>
    </source>
</reference>
<dbReference type="RefSeq" id="WP_378479528.1">
    <property type="nucleotide sequence ID" value="NZ_JBHUIW010000027.1"/>
</dbReference>